<dbReference type="NCBIfam" id="TIGR00374">
    <property type="entry name" value="flippase-like domain"/>
    <property type="match status" value="1"/>
</dbReference>
<dbReference type="RefSeq" id="WP_112257890.1">
    <property type="nucleotide sequence ID" value="NZ_QMIG01000005.1"/>
</dbReference>
<feature type="transmembrane region" description="Helical" evidence="7">
    <location>
        <begin position="175"/>
        <end position="192"/>
    </location>
</feature>
<evidence type="ECO:0000256" key="7">
    <source>
        <dbReference type="SAM" id="Phobius"/>
    </source>
</evidence>
<keyword evidence="9" id="KW-1185">Reference proteome</keyword>
<keyword evidence="3 7" id="KW-0812">Transmembrane</keyword>
<comment type="caution">
    <text evidence="8">The sequence shown here is derived from an EMBL/GenBank/DDBJ whole genome shotgun (WGS) entry which is preliminary data.</text>
</comment>
<feature type="transmembrane region" description="Helical" evidence="7">
    <location>
        <begin position="717"/>
        <end position="736"/>
    </location>
</feature>
<dbReference type="AlphaFoldDB" id="A0A329QVJ7"/>
<feature type="transmembrane region" description="Helical" evidence="7">
    <location>
        <begin position="565"/>
        <end position="585"/>
    </location>
</feature>
<feature type="transmembrane region" description="Helical" evidence="7">
    <location>
        <begin position="688"/>
        <end position="710"/>
    </location>
</feature>
<keyword evidence="5 7" id="KW-0472">Membrane</keyword>
<feature type="transmembrane region" description="Helical" evidence="7">
    <location>
        <begin position="109"/>
        <end position="131"/>
    </location>
</feature>
<dbReference type="EMBL" id="QMIG01000005">
    <property type="protein sequence ID" value="RAW15689.1"/>
    <property type="molecule type" value="Genomic_DNA"/>
</dbReference>
<dbReference type="InterPro" id="IPR022791">
    <property type="entry name" value="L-PG_synthase/AglD"/>
</dbReference>
<feature type="transmembrane region" description="Helical" evidence="7">
    <location>
        <begin position="198"/>
        <end position="217"/>
    </location>
</feature>
<evidence type="ECO:0000256" key="1">
    <source>
        <dbReference type="ARBA" id="ARBA00004651"/>
    </source>
</evidence>
<accession>A0A329QVJ7</accession>
<evidence type="ECO:0000313" key="9">
    <source>
        <dbReference type="Proteomes" id="UP000250462"/>
    </source>
</evidence>
<feature type="transmembrane region" description="Helical" evidence="7">
    <location>
        <begin position="632"/>
        <end position="656"/>
    </location>
</feature>
<evidence type="ECO:0000256" key="6">
    <source>
        <dbReference type="SAM" id="MobiDB-lite"/>
    </source>
</evidence>
<dbReference type="Proteomes" id="UP000250462">
    <property type="component" value="Unassembled WGS sequence"/>
</dbReference>
<feature type="region of interest" description="Disordered" evidence="6">
    <location>
        <begin position="1"/>
        <end position="22"/>
    </location>
</feature>
<feature type="transmembrane region" description="Helical" evidence="7">
    <location>
        <begin position="151"/>
        <end position="168"/>
    </location>
</feature>
<evidence type="ECO:0008006" key="10">
    <source>
        <dbReference type="Google" id="ProtNLM"/>
    </source>
</evidence>
<dbReference type="PANTHER" id="PTHR39087">
    <property type="entry name" value="UPF0104 MEMBRANE PROTEIN MJ1595"/>
    <property type="match status" value="1"/>
</dbReference>
<comment type="subcellular location">
    <subcellularLocation>
        <location evidence="1">Cell membrane</location>
        <topology evidence="1">Multi-pass membrane protein</topology>
    </subcellularLocation>
</comment>
<feature type="transmembrane region" description="Helical" evidence="7">
    <location>
        <begin position="530"/>
        <end position="553"/>
    </location>
</feature>
<feature type="transmembrane region" description="Helical" evidence="7">
    <location>
        <begin position="756"/>
        <end position="784"/>
    </location>
</feature>
<evidence type="ECO:0000256" key="4">
    <source>
        <dbReference type="ARBA" id="ARBA00022989"/>
    </source>
</evidence>
<feature type="transmembrane region" description="Helical" evidence="7">
    <location>
        <begin position="492"/>
        <end position="510"/>
    </location>
</feature>
<proteinExistence type="predicted"/>
<dbReference type="GO" id="GO:0005886">
    <property type="term" value="C:plasma membrane"/>
    <property type="evidence" value="ECO:0007669"/>
    <property type="project" value="UniProtKB-SubCell"/>
</dbReference>
<evidence type="ECO:0000256" key="5">
    <source>
        <dbReference type="ARBA" id="ARBA00023136"/>
    </source>
</evidence>
<gene>
    <name evidence="8" type="ORF">DPM12_08575</name>
</gene>
<keyword evidence="2" id="KW-1003">Cell membrane</keyword>
<evidence type="ECO:0000256" key="3">
    <source>
        <dbReference type="ARBA" id="ARBA00022692"/>
    </source>
</evidence>
<evidence type="ECO:0000256" key="2">
    <source>
        <dbReference type="ARBA" id="ARBA00022475"/>
    </source>
</evidence>
<evidence type="ECO:0000313" key="8">
    <source>
        <dbReference type="EMBL" id="RAW15689.1"/>
    </source>
</evidence>
<dbReference type="Pfam" id="PF03706">
    <property type="entry name" value="LPG_synthase_TM"/>
    <property type="match status" value="1"/>
</dbReference>
<reference evidence="8 9" key="1">
    <citation type="submission" date="2018-06" db="EMBL/GenBank/DDBJ databases">
        <title>Phytoactinopolyspora halophila sp. nov., a novel halophilic actinomycete isolated from a saline soil in China.</title>
        <authorList>
            <person name="Tang S.-K."/>
        </authorList>
    </citation>
    <scope>NUCLEOTIDE SEQUENCE [LARGE SCALE GENOMIC DNA]</scope>
    <source>
        <strain evidence="8 9">YIM 96934</strain>
    </source>
</reference>
<dbReference type="PANTHER" id="PTHR39087:SF2">
    <property type="entry name" value="UPF0104 MEMBRANE PROTEIN MJ1595"/>
    <property type="match status" value="1"/>
</dbReference>
<feature type="transmembrane region" description="Helical" evidence="7">
    <location>
        <begin position="77"/>
        <end position="97"/>
    </location>
</feature>
<dbReference type="OrthoDB" id="5242664at2"/>
<protein>
    <recommendedName>
        <fullName evidence="10">TIGR00374 family protein</fullName>
    </recommendedName>
</protein>
<organism evidence="8 9">
    <name type="scientific">Phytoactinopolyspora halophila</name>
    <dbReference type="NCBI Taxonomy" id="1981511"/>
    <lineage>
        <taxon>Bacteria</taxon>
        <taxon>Bacillati</taxon>
        <taxon>Actinomycetota</taxon>
        <taxon>Actinomycetes</taxon>
        <taxon>Jiangellales</taxon>
        <taxon>Jiangellaceae</taxon>
        <taxon>Phytoactinopolyspora</taxon>
    </lineage>
</organism>
<feature type="transmembrane region" description="Helical" evidence="7">
    <location>
        <begin position="32"/>
        <end position="52"/>
    </location>
</feature>
<feature type="transmembrane region" description="Helical" evidence="7">
    <location>
        <begin position="605"/>
        <end position="625"/>
    </location>
</feature>
<sequence>MTKPLDPAQRTSGQAVVDEPPLPARTRRPIDVLWLLLITAAMSTLVVLSIVADRTLTAATADLTDFNDRIPDGPVEIVAFAANLAGFVLPPVLILVLMLRSRVRITLELLVAGGMAAAATVAASASLSAWAPARVYDSLVPIVDGAEGTPVPTYPALLVTVVTVVSRLDVKRFRQVAIFALTGDVAVLLLRAEASVGGLLIAMGIGAAVGLLVRLVGGQPSVAPSGRKVAAALEENGYDITALRARSVDEYRRFTAETPDDTFSVLVLDRDNEGAGTLVRTFGRLRTHQEVLPKQSVTMRDALNRITLQSLAVARAGARTPEIRTVLRIDRDSAAVVYDHVPGRLLGELSASQVSDAMLDDLWRQVGQLHRNHVAHRRLSGRTIKISDDGKVWLLDPAGGEVAATEVALRADIVQVLAAVGAVVGAERAVDTAIRTLGSDVVGATVPLVQTAALPRATRREIAEHRDVLARVREHLVERLGAGATPVQLRRFRPLTLLTGVGTVVAVYLIGTQLSDVSFGQLWAETDLRWLVVAVVMMFGNYLGMAFGILGFVPERIPLRRAFCAQVALGFVRLLAPAAVSNMAINMRLLTKAQLAAPLATASVAAHQAGQWAVVFPLFAILAVISSSSAAAGLASATTLIIVVGALAALALSVLIPPVRRWLRTLWSDFTEQGLPRLLDVLSDPRKLATAAGGILLQAFSMIVCFYACLKAVGGSAPIAGLAVVQLVGNTVGTAVPTPGGLGAVEAALSAGVSTLGVPTATAVTAVLLFRIVTFWLPILPGWISWTQMQRRGLL</sequence>
<keyword evidence="4 7" id="KW-1133">Transmembrane helix</keyword>
<name>A0A329QVJ7_9ACTN</name>